<dbReference type="EMBL" id="AZHD01000007">
    <property type="protein sequence ID" value="OAA61830.1"/>
    <property type="molecule type" value="Genomic_DNA"/>
</dbReference>
<evidence type="ECO:0000256" key="1">
    <source>
        <dbReference type="ARBA" id="ARBA00007870"/>
    </source>
</evidence>
<dbReference type="PANTHER" id="PTHR43765">
    <property type="entry name" value="2-DEHYDROPANTOATE 2-REDUCTASE-RELATED"/>
    <property type="match status" value="1"/>
</dbReference>
<sequence>MASVRRSSSISSSRCRCIGGSGRSTTVAAARFLAAATTQQQRRPASATAAVAAAAAAAVSSRYASSLPPLPPGRSALSAATTAGTALATPPLDYHFPFGDPSLLISTLPSRQHVVASAGAGAAVASAPPLRAQQPAEAKTATATATTTTTTTSQPPSASSTIPWPSGPPRTASALSLRRATALNERAAAAAAADADVSTTTATTSSSSSTPASPSTNSVPQPAEPLPIPFVGCRPGGVQRSNSPWPNASAEATMPGQIQKRLRDEPHPPVPLDREREQAPYTKQDENGDAVILDEHTDETAATTTTTTTTTETAVDARPRLLSDPIHVLGGDLRATFLAHALAGLPHSPPVRLLLTNRTLLQRWDQDGRRVRLVRAGELARRNRVVAELVEKPTDAALVAAAAAASFHRSKSRRHGHHQHHLRHHRHIENLVVTLPCARSIDTIRALRHRIDQRTTICLVQPGLGVVERLNELCFTDVATRPRYVLGHMTHDLGYSEGGGFTVIELTPGRVCLTAYEPTTDADAGADVDVDAETHLQSSAQGVHAVDIVPTTAASPPTSRTNTQTHTQPPTPDTDDDTDTDTYTDRGRRFPRHFFAVEDMVYRAAVEPVATVLDLPVGALWQNREANALVDALVAEMLAVIARLPETQASAGLAWFVRSGGLRRHVLRRRRREHHQQQEQQRQQTGGVASAAAAAAAAAALGGGGGSMSVDRAPLCTMARQVHAGRVTDIQFLNGYFVRRGRALGVACPVNETVMRLVRAKQATIQARLDGYVPLVDANPSCDYDSPVDEGPAPDGATPPTATRRWADAQQVAKSGY</sequence>
<dbReference type="OrthoDB" id="73846at2759"/>
<dbReference type="InterPro" id="IPR013332">
    <property type="entry name" value="KPR_N"/>
</dbReference>
<evidence type="ECO:0000313" key="7">
    <source>
        <dbReference type="EMBL" id="OAA61830.1"/>
    </source>
</evidence>
<dbReference type="PANTHER" id="PTHR43765:SF2">
    <property type="entry name" value="2-DEHYDROPANTOATE 2-REDUCTASE"/>
    <property type="match status" value="1"/>
</dbReference>
<gene>
    <name evidence="7" type="ORF">SPI_04689</name>
</gene>
<feature type="domain" description="Ketopantoate reductase C-terminal" evidence="6">
    <location>
        <begin position="600"/>
        <end position="762"/>
    </location>
</feature>
<dbReference type="GO" id="GO:0008677">
    <property type="term" value="F:2-dehydropantoate 2-reductase activity"/>
    <property type="evidence" value="ECO:0007669"/>
    <property type="project" value="TreeGrafter"/>
</dbReference>
<feature type="compositionally biased region" description="Low complexity" evidence="4">
    <location>
        <begin position="791"/>
        <end position="803"/>
    </location>
</feature>
<feature type="compositionally biased region" description="Acidic residues" evidence="4">
    <location>
        <begin position="573"/>
        <end position="582"/>
    </location>
</feature>
<dbReference type="Proteomes" id="UP000076874">
    <property type="component" value="Unassembled WGS sequence"/>
</dbReference>
<dbReference type="InterPro" id="IPR008927">
    <property type="entry name" value="6-PGluconate_DH-like_C_sf"/>
</dbReference>
<evidence type="ECO:0000259" key="5">
    <source>
        <dbReference type="Pfam" id="PF02558"/>
    </source>
</evidence>
<keyword evidence="2" id="KW-0521">NADP</keyword>
<keyword evidence="8" id="KW-1185">Reference proteome</keyword>
<proteinExistence type="inferred from homology"/>
<dbReference type="InterPro" id="IPR013752">
    <property type="entry name" value="KPA_reductase"/>
</dbReference>
<feature type="compositionally biased region" description="Low complexity" evidence="4">
    <location>
        <begin position="550"/>
        <end position="568"/>
    </location>
</feature>
<evidence type="ECO:0000256" key="4">
    <source>
        <dbReference type="SAM" id="MobiDB-lite"/>
    </source>
</evidence>
<keyword evidence="3" id="KW-0560">Oxidoreductase</keyword>
<feature type="domain" description="Ketopantoate reductase N-terminal" evidence="5">
    <location>
        <begin position="328"/>
        <end position="497"/>
    </location>
</feature>
<evidence type="ECO:0000313" key="8">
    <source>
        <dbReference type="Proteomes" id="UP000076874"/>
    </source>
</evidence>
<evidence type="ECO:0000259" key="6">
    <source>
        <dbReference type="Pfam" id="PF08546"/>
    </source>
</evidence>
<feature type="compositionally biased region" description="Basic and acidic residues" evidence="4">
    <location>
        <begin position="261"/>
        <end position="281"/>
    </location>
</feature>
<dbReference type="InterPro" id="IPR013328">
    <property type="entry name" value="6PGD_dom2"/>
</dbReference>
<feature type="region of interest" description="Disordered" evidence="4">
    <location>
        <begin position="190"/>
        <end position="281"/>
    </location>
</feature>
<feature type="region of interest" description="Disordered" evidence="4">
    <location>
        <begin position="538"/>
        <end position="586"/>
    </location>
</feature>
<feature type="region of interest" description="Disordered" evidence="4">
    <location>
        <begin position="126"/>
        <end position="177"/>
    </location>
</feature>
<dbReference type="GO" id="GO:0005739">
    <property type="term" value="C:mitochondrion"/>
    <property type="evidence" value="ECO:0007669"/>
    <property type="project" value="TreeGrafter"/>
</dbReference>
<name>A0A167URG9_9HYPO</name>
<feature type="compositionally biased region" description="Low complexity" evidence="4">
    <location>
        <begin position="126"/>
        <end position="161"/>
    </location>
</feature>
<comment type="caution">
    <text evidence="7">The sequence shown here is derived from an EMBL/GenBank/DDBJ whole genome shotgun (WGS) entry which is preliminary data.</text>
</comment>
<dbReference type="STRING" id="1081102.A0A167URG9"/>
<organism evidence="7 8">
    <name type="scientific">Niveomyces insectorum RCEF 264</name>
    <dbReference type="NCBI Taxonomy" id="1081102"/>
    <lineage>
        <taxon>Eukaryota</taxon>
        <taxon>Fungi</taxon>
        <taxon>Dikarya</taxon>
        <taxon>Ascomycota</taxon>
        <taxon>Pezizomycotina</taxon>
        <taxon>Sordariomycetes</taxon>
        <taxon>Hypocreomycetidae</taxon>
        <taxon>Hypocreales</taxon>
        <taxon>Cordycipitaceae</taxon>
        <taxon>Niveomyces</taxon>
    </lineage>
</organism>
<feature type="region of interest" description="Disordered" evidence="4">
    <location>
        <begin position="1"/>
        <end position="21"/>
    </location>
</feature>
<dbReference type="Pfam" id="PF08546">
    <property type="entry name" value="ApbA_C"/>
    <property type="match status" value="1"/>
</dbReference>
<evidence type="ECO:0000256" key="3">
    <source>
        <dbReference type="ARBA" id="ARBA00023002"/>
    </source>
</evidence>
<dbReference type="InterPro" id="IPR050838">
    <property type="entry name" value="Ketopantoate_reductase"/>
</dbReference>
<feature type="region of interest" description="Disordered" evidence="4">
    <location>
        <begin position="783"/>
        <end position="809"/>
    </location>
</feature>
<accession>A0A167URG9</accession>
<dbReference type="Pfam" id="PF02558">
    <property type="entry name" value="ApbA"/>
    <property type="match status" value="1"/>
</dbReference>
<evidence type="ECO:0000256" key="2">
    <source>
        <dbReference type="ARBA" id="ARBA00022857"/>
    </source>
</evidence>
<feature type="compositionally biased region" description="Low complexity" evidence="4">
    <location>
        <begin position="190"/>
        <end position="216"/>
    </location>
</feature>
<reference evidence="7 8" key="1">
    <citation type="journal article" date="2016" name="Genome Biol. Evol.">
        <title>Divergent and convergent evolution of fungal pathogenicity.</title>
        <authorList>
            <person name="Shang Y."/>
            <person name="Xiao G."/>
            <person name="Zheng P."/>
            <person name="Cen K."/>
            <person name="Zhan S."/>
            <person name="Wang C."/>
        </authorList>
    </citation>
    <scope>NUCLEOTIDE SEQUENCE [LARGE SCALE GENOMIC DNA]</scope>
    <source>
        <strain evidence="7 8">RCEF 264</strain>
    </source>
</reference>
<protein>
    <submittedName>
        <fullName evidence="7">2-dehydropantoate 2-reductase</fullName>
    </submittedName>
</protein>
<dbReference type="Gene3D" id="1.10.1040.10">
    <property type="entry name" value="N-(1-d-carboxylethyl)-l-norvaline Dehydrogenase, domain 2"/>
    <property type="match status" value="1"/>
</dbReference>
<dbReference type="GO" id="GO:0050661">
    <property type="term" value="F:NADP binding"/>
    <property type="evidence" value="ECO:0007669"/>
    <property type="project" value="TreeGrafter"/>
</dbReference>
<dbReference type="SUPFAM" id="SSF48179">
    <property type="entry name" value="6-phosphogluconate dehydrogenase C-terminal domain-like"/>
    <property type="match status" value="1"/>
</dbReference>
<dbReference type="AlphaFoldDB" id="A0A167URG9"/>
<comment type="similarity">
    <text evidence="1">Belongs to the ketopantoate reductase family.</text>
</comment>